<dbReference type="InterPro" id="IPR011990">
    <property type="entry name" value="TPR-like_helical_dom_sf"/>
</dbReference>
<evidence type="ECO:0008006" key="2">
    <source>
        <dbReference type="Google" id="ProtNLM"/>
    </source>
</evidence>
<dbReference type="Gene3D" id="1.25.40.10">
    <property type="entry name" value="Tetratricopeptide repeat domain"/>
    <property type="match status" value="1"/>
</dbReference>
<name>A0A382T959_9ZZZZ</name>
<dbReference type="EMBL" id="UINC01134367">
    <property type="protein sequence ID" value="SVD17871.1"/>
    <property type="molecule type" value="Genomic_DNA"/>
</dbReference>
<feature type="non-terminal residue" evidence="1">
    <location>
        <position position="279"/>
    </location>
</feature>
<organism evidence="1">
    <name type="scientific">marine metagenome</name>
    <dbReference type="NCBI Taxonomy" id="408172"/>
    <lineage>
        <taxon>unclassified sequences</taxon>
        <taxon>metagenomes</taxon>
        <taxon>ecological metagenomes</taxon>
    </lineage>
</organism>
<evidence type="ECO:0000313" key="1">
    <source>
        <dbReference type="EMBL" id="SVD17871.1"/>
    </source>
</evidence>
<gene>
    <name evidence="1" type="ORF">METZ01_LOCUS370725</name>
</gene>
<accession>A0A382T959</accession>
<proteinExistence type="predicted"/>
<sequence>MKIKLYKQYFFILVFFCLFSNISANSSNNIKSYSKENISNYFSGLLSSRNNDIRESREFFAKIKELSKIHFPFVKEYLSILVQEQEIEKATDFLRNIDNQSNNFSEANIILGANYLAKKKYDLATENLNLVNQDSQSSNFDKLIANILINYSKVFDKKEIEDKKLFQDIPKNYKNFTIIQEAFINCYLNKNVDESFLKLLNFTEIDYTRYIFFYVNYLFSKKRNNEAVDIIKKYTDILDSNILLDQTKFWIKDRKYSEITKIFDCKNPEHLLSEFFYVI</sequence>
<dbReference type="AlphaFoldDB" id="A0A382T959"/>
<protein>
    <recommendedName>
        <fullName evidence="2">Tetratricopeptide repeat-like domain-containing protein</fullName>
    </recommendedName>
</protein>
<reference evidence="1" key="1">
    <citation type="submission" date="2018-05" db="EMBL/GenBank/DDBJ databases">
        <authorList>
            <person name="Lanie J.A."/>
            <person name="Ng W.-L."/>
            <person name="Kazmierczak K.M."/>
            <person name="Andrzejewski T.M."/>
            <person name="Davidsen T.M."/>
            <person name="Wayne K.J."/>
            <person name="Tettelin H."/>
            <person name="Glass J.I."/>
            <person name="Rusch D."/>
            <person name="Podicherti R."/>
            <person name="Tsui H.-C.T."/>
            <person name="Winkler M.E."/>
        </authorList>
    </citation>
    <scope>NUCLEOTIDE SEQUENCE</scope>
</reference>